<dbReference type="GO" id="GO:0006353">
    <property type="term" value="P:DNA-templated transcription termination"/>
    <property type="evidence" value="ECO:0007669"/>
    <property type="project" value="UniProtKB-UniRule"/>
</dbReference>
<dbReference type="InterPro" id="IPR013735">
    <property type="entry name" value="TF_NusA_N"/>
</dbReference>
<dbReference type="InterPro" id="IPR025249">
    <property type="entry name" value="TF_NusA_KH_1st"/>
</dbReference>
<comment type="function">
    <text evidence="7">Participates in both transcription termination and antitermination.</text>
</comment>
<keyword evidence="2 7" id="KW-0963">Cytoplasm</keyword>
<feature type="domain" description="Transcription factor NusA first KH" evidence="10">
    <location>
        <begin position="204"/>
        <end position="280"/>
    </location>
</feature>
<dbReference type="CDD" id="cd22529">
    <property type="entry name" value="KH-II_NusA_rpt2"/>
    <property type="match status" value="1"/>
</dbReference>
<sequence length="477" mass="54328">MINSATLLEAMEDITADKGISKAIVIEGLKEGFQKAYEKFFDTEARLIVEINEVNGDFRTFQELTIVEEVEDDWLEVTLEDAKKIAGPHVQIGDVIQKEVLLEEDFSRLAVYQVRQILQQKIKGAERAQIYEKFIDREHEILRAKITGMNEQGTSYLIDIEGTQVSLWNKKVIPGEKFTIDQYINVYVEEVAKESRFSQIMVSRTAPHFLARLLEQQVPELKEGLVEIRGVAREPGQRAKVAVMSNDPNVDPVGAIIGPRGMRINLVSQELKDEKIDVIAFDENLEQFIMNAMAPVRVISITLDPETGECDVVVPNQQLSLAIGKRGMSARLVANLVQKHINIMSYDQALLNGTEIFWNGNINEEELNSDSFLQNTRHRRRESTHLPYEGHPTYRNEEMDLEALRVLQAEIQASQTVDEPEEKPETGATFEETDTTDLELDEIQKNLAAFDDLENSFNEDSEAEEPTLDEEYDDFYD</sequence>
<evidence type="ECO:0000256" key="7">
    <source>
        <dbReference type="HAMAP-Rule" id="MF_00945"/>
    </source>
</evidence>
<dbReference type="KEGG" id="efr:EFREU_v1c04550"/>
<evidence type="ECO:0000259" key="10">
    <source>
        <dbReference type="Pfam" id="PF13184"/>
    </source>
</evidence>
<dbReference type="Proteomes" id="UP000232222">
    <property type="component" value="Chromosome"/>
</dbReference>
<dbReference type="NCBIfam" id="TIGR01953">
    <property type="entry name" value="NusA"/>
    <property type="match status" value="1"/>
</dbReference>
<dbReference type="GO" id="GO:0031564">
    <property type="term" value="P:transcription antitermination"/>
    <property type="evidence" value="ECO:0007669"/>
    <property type="project" value="UniProtKB-UniRule"/>
</dbReference>
<keyword evidence="6 7" id="KW-0804">Transcription</keyword>
<evidence type="ECO:0000313" key="12">
    <source>
        <dbReference type="EMBL" id="ATZ16481.1"/>
    </source>
</evidence>
<feature type="region of interest" description="Disordered" evidence="8">
    <location>
        <begin position="450"/>
        <end position="477"/>
    </location>
</feature>
<dbReference type="InterPro" id="IPR036555">
    <property type="entry name" value="NusA_N_sf"/>
</dbReference>
<keyword evidence="3 7" id="KW-0889">Transcription antitermination</keyword>
<dbReference type="FunFam" id="3.30.300.20:FF:000002">
    <property type="entry name" value="Transcription termination/antitermination protein NusA"/>
    <property type="match status" value="1"/>
</dbReference>
<dbReference type="InterPro" id="IPR030842">
    <property type="entry name" value="TF_NusA_bacterial"/>
</dbReference>
<dbReference type="GO" id="GO:0005829">
    <property type="term" value="C:cytosol"/>
    <property type="evidence" value="ECO:0007669"/>
    <property type="project" value="TreeGrafter"/>
</dbReference>
<dbReference type="GO" id="GO:0003723">
    <property type="term" value="F:RNA binding"/>
    <property type="evidence" value="ECO:0007669"/>
    <property type="project" value="UniProtKB-UniRule"/>
</dbReference>
<evidence type="ECO:0000256" key="5">
    <source>
        <dbReference type="ARBA" id="ARBA00023015"/>
    </source>
</evidence>
<keyword evidence="12" id="KW-0648">Protein biosynthesis</keyword>
<feature type="compositionally biased region" description="Acidic residues" evidence="8">
    <location>
        <begin position="451"/>
        <end position="477"/>
    </location>
</feature>
<comment type="similarity">
    <text evidence="7">Belongs to the NusA family.</text>
</comment>
<evidence type="ECO:0000256" key="2">
    <source>
        <dbReference type="ARBA" id="ARBA00022490"/>
    </source>
</evidence>
<proteinExistence type="inferred from homology"/>
<dbReference type="PANTHER" id="PTHR22648:SF0">
    <property type="entry name" value="TRANSCRIPTION TERMINATION_ANTITERMINATION PROTEIN NUSA"/>
    <property type="match status" value="1"/>
</dbReference>
<dbReference type="Pfam" id="PF26594">
    <property type="entry name" value="KH_NusA_2nd"/>
    <property type="match status" value="1"/>
</dbReference>
<feature type="domain" description="Transcription factor NusA N-terminal" evidence="9">
    <location>
        <begin position="7"/>
        <end position="127"/>
    </location>
</feature>
<dbReference type="OrthoDB" id="9807233at2"/>
<evidence type="ECO:0000259" key="9">
    <source>
        <dbReference type="Pfam" id="PF08529"/>
    </source>
</evidence>
<evidence type="ECO:0000256" key="3">
    <source>
        <dbReference type="ARBA" id="ARBA00022814"/>
    </source>
</evidence>
<dbReference type="SUPFAM" id="SSF50249">
    <property type="entry name" value="Nucleic acid-binding proteins"/>
    <property type="match status" value="1"/>
</dbReference>
<evidence type="ECO:0000256" key="6">
    <source>
        <dbReference type="ARBA" id="ARBA00023163"/>
    </source>
</evidence>
<comment type="subunit">
    <text evidence="7">Monomer. Binds directly to the core enzyme of the DNA-dependent RNA polymerase and to nascent RNA.</text>
</comment>
<keyword evidence="5 7" id="KW-0805">Transcription regulation</keyword>
<dbReference type="SUPFAM" id="SSF54814">
    <property type="entry name" value="Prokaryotic type KH domain (KH-domain type II)"/>
    <property type="match status" value="2"/>
</dbReference>
<keyword evidence="13" id="KW-1185">Reference proteome</keyword>
<comment type="subcellular location">
    <subcellularLocation>
        <location evidence="7">Cytoplasm</location>
    </subcellularLocation>
</comment>
<evidence type="ECO:0000313" key="13">
    <source>
        <dbReference type="Proteomes" id="UP000232222"/>
    </source>
</evidence>
<dbReference type="Pfam" id="PF08529">
    <property type="entry name" value="NusA_N"/>
    <property type="match status" value="1"/>
</dbReference>
<dbReference type="Gene3D" id="3.30.300.20">
    <property type="match status" value="2"/>
</dbReference>
<accession>A0A2K8NUP0</accession>
<dbReference type="AlphaFoldDB" id="A0A2K8NUP0"/>
<dbReference type="GO" id="GO:0003700">
    <property type="term" value="F:DNA-binding transcription factor activity"/>
    <property type="evidence" value="ECO:0007669"/>
    <property type="project" value="InterPro"/>
</dbReference>
<dbReference type="RefSeq" id="WP_100609481.1">
    <property type="nucleotide sequence ID" value="NZ_CP024962.1"/>
</dbReference>
<dbReference type="HAMAP" id="MF_00945_B">
    <property type="entry name" value="NusA_B"/>
    <property type="match status" value="1"/>
</dbReference>
<dbReference type="InterPro" id="IPR009019">
    <property type="entry name" value="KH_sf_prok-type"/>
</dbReference>
<protein>
    <recommendedName>
        <fullName evidence="7">Transcription termination/antitermination protein NusA</fullName>
    </recommendedName>
</protein>
<dbReference type="GO" id="GO:0003746">
    <property type="term" value="F:translation elongation factor activity"/>
    <property type="evidence" value="ECO:0007669"/>
    <property type="project" value="UniProtKB-KW"/>
</dbReference>
<evidence type="ECO:0000256" key="8">
    <source>
        <dbReference type="SAM" id="MobiDB-lite"/>
    </source>
</evidence>
<keyword evidence="1 7" id="KW-0806">Transcription termination</keyword>
<keyword evidence="12" id="KW-0251">Elongation factor</keyword>
<dbReference type="InterPro" id="IPR010213">
    <property type="entry name" value="TF_NusA"/>
</dbReference>
<keyword evidence="4 7" id="KW-0694">RNA-binding</keyword>
<dbReference type="EMBL" id="CP024962">
    <property type="protein sequence ID" value="ATZ16481.1"/>
    <property type="molecule type" value="Genomic_DNA"/>
</dbReference>
<evidence type="ECO:0000256" key="4">
    <source>
        <dbReference type="ARBA" id="ARBA00022884"/>
    </source>
</evidence>
<feature type="domain" description="NusA-like second KH" evidence="11">
    <location>
        <begin position="286"/>
        <end position="348"/>
    </location>
</feature>
<feature type="region of interest" description="Disordered" evidence="8">
    <location>
        <begin position="413"/>
        <end position="437"/>
    </location>
</feature>
<gene>
    <name evidence="7 12" type="primary">nusA</name>
    <name evidence="12" type="ORF">EFREU_v1c04550</name>
</gene>
<dbReference type="PANTHER" id="PTHR22648">
    <property type="entry name" value="TRANSCRIPTION TERMINATION FACTOR NUSA"/>
    <property type="match status" value="1"/>
</dbReference>
<dbReference type="InterPro" id="IPR015946">
    <property type="entry name" value="KH_dom-like_a/b"/>
</dbReference>
<evidence type="ECO:0000256" key="1">
    <source>
        <dbReference type="ARBA" id="ARBA00022472"/>
    </source>
</evidence>
<dbReference type="Gene3D" id="3.30.1480.10">
    <property type="entry name" value="NusA, N-terminal domain"/>
    <property type="match status" value="1"/>
</dbReference>
<organism evidence="12 13">
    <name type="scientific">Entomoplasma freundtii</name>
    <dbReference type="NCBI Taxonomy" id="74700"/>
    <lineage>
        <taxon>Bacteria</taxon>
        <taxon>Bacillati</taxon>
        <taxon>Mycoplasmatota</taxon>
        <taxon>Mollicutes</taxon>
        <taxon>Entomoplasmatales</taxon>
        <taxon>Entomoplasmataceae</taxon>
        <taxon>Entomoplasma</taxon>
    </lineage>
</organism>
<reference evidence="12 13" key="1">
    <citation type="submission" date="2017-11" db="EMBL/GenBank/DDBJ databases">
        <title>Genome sequence of Entomoplasma freundtii BARC 318 (ATCC 51999).</title>
        <authorList>
            <person name="Lo W.-S."/>
            <person name="Gasparich G.E."/>
            <person name="Kuo C.-H."/>
        </authorList>
    </citation>
    <scope>NUCLEOTIDE SEQUENCE [LARGE SCALE GENOMIC DNA]</scope>
    <source>
        <strain evidence="12 13">BARC 318</strain>
    </source>
</reference>
<name>A0A2K8NUP0_9MOLU</name>
<dbReference type="InterPro" id="IPR012340">
    <property type="entry name" value="NA-bd_OB-fold"/>
</dbReference>
<dbReference type="Gene3D" id="2.40.50.140">
    <property type="entry name" value="Nucleic acid-binding proteins"/>
    <property type="match status" value="1"/>
</dbReference>
<dbReference type="InterPro" id="IPR058582">
    <property type="entry name" value="KH_NusA_2nd"/>
</dbReference>
<dbReference type="Pfam" id="PF13184">
    <property type="entry name" value="KH_NusA_1st"/>
    <property type="match status" value="1"/>
</dbReference>
<dbReference type="SUPFAM" id="SSF69705">
    <property type="entry name" value="Transcription factor NusA, N-terminal domain"/>
    <property type="match status" value="1"/>
</dbReference>
<dbReference type="CDD" id="cd02134">
    <property type="entry name" value="KH-II_NusA_rpt1"/>
    <property type="match status" value="1"/>
</dbReference>
<evidence type="ECO:0000259" key="11">
    <source>
        <dbReference type="Pfam" id="PF26594"/>
    </source>
</evidence>